<comment type="caution">
    <text evidence="2">The sequence shown here is derived from an EMBL/GenBank/DDBJ whole genome shotgun (WGS) entry which is preliminary data.</text>
</comment>
<sequence>MDQPHLFDSHTASSVAQENQGRAQDLGPRTISWNLGNIFSDHLPILVEIDLKVKRTGVKKLHWNFKKADWSLFENISNDLISPEPISDNLEKEVEKYVKPSQIGLFAGDVVLWYSNANITKMESQLNRSLVNIQEFADNHKLTFNDSKSTVSLFTTNRHL</sequence>
<dbReference type="EMBL" id="BMAV01019395">
    <property type="protein sequence ID" value="GFY72360.1"/>
    <property type="molecule type" value="Genomic_DNA"/>
</dbReference>
<reference evidence="2" key="1">
    <citation type="submission" date="2020-08" db="EMBL/GenBank/DDBJ databases">
        <title>Multicomponent nature underlies the extraordinary mechanical properties of spider dragline silk.</title>
        <authorList>
            <person name="Kono N."/>
            <person name="Nakamura H."/>
            <person name="Mori M."/>
            <person name="Yoshida Y."/>
            <person name="Ohtoshi R."/>
            <person name="Malay A.D."/>
            <person name="Moran D.A.P."/>
            <person name="Tomita M."/>
            <person name="Numata K."/>
            <person name="Arakawa K."/>
        </authorList>
    </citation>
    <scope>NUCLEOTIDE SEQUENCE</scope>
</reference>
<keyword evidence="3" id="KW-1185">Reference proteome</keyword>
<accession>A0A8X6YK60</accession>
<evidence type="ECO:0000313" key="3">
    <source>
        <dbReference type="Proteomes" id="UP000886998"/>
    </source>
</evidence>
<feature type="compositionally biased region" description="Polar residues" evidence="1">
    <location>
        <begin position="10"/>
        <end position="22"/>
    </location>
</feature>
<evidence type="ECO:0000256" key="1">
    <source>
        <dbReference type="SAM" id="MobiDB-lite"/>
    </source>
</evidence>
<gene>
    <name evidence="2" type="ORF">TNIN_69441</name>
</gene>
<dbReference type="OrthoDB" id="6436593at2759"/>
<evidence type="ECO:0000313" key="2">
    <source>
        <dbReference type="EMBL" id="GFY72360.1"/>
    </source>
</evidence>
<dbReference type="AlphaFoldDB" id="A0A8X6YK60"/>
<organism evidence="2 3">
    <name type="scientific">Trichonephila inaurata madagascariensis</name>
    <dbReference type="NCBI Taxonomy" id="2747483"/>
    <lineage>
        <taxon>Eukaryota</taxon>
        <taxon>Metazoa</taxon>
        <taxon>Ecdysozoa</taxon>
        <taxon>Arthropoda</taxon>
        <taxon>Chelicerata</taxon>
        <taxon>Arachnida</taxon>
        <taxon>Araneae</taxon>
        <taxon>Araneomorphae</taxon>
        <taxon>Entelegynae</taxon>
        <taxon>Araneoidea</taxon>
        <taxon>Nephilidae</taxon>
        <taxon>Trichonephila</taxon>
        <taxon>Trichonephila inaurata</taxon>
    </lineage>
</organism>
<evidence type="ECO:0008006" key="4">
    <source>
        <dbReference type="Google" id="ProtNLM"/>
    </source>
</evidence>
<name>A0A8X6YK60_9ARAC</name>
<protein>
    <recommendedName>
        <fullName evidence="4">Reverse transcriptase</fullName>
    </recommendedName>
</protein>
<proteinExistence type="predicted"/>
<feature type="region of interest" description="Disordered" evidence="1">
    <location>
        <begin position="1"/>
        <end position="23"/>
    </location>
</feature>
<dbReference type="Proteomes" id="UP000886998">
    <property type="component" value="Unassembled WGS sequence"/>
</dbReference>